<comment type="caution">
    <text evidence="1">The sequence shown here is derived from an EMBL/GenBank/DDBJ whole genome shotgun (WGS) entry which is preliminary data.</text>
</comment>
<keyword evidence="2" id="KW-1185">Reference proteome</keyword>
<dbReference type="EMBL" id="JAHQIW010000582">
    <property type="protein sequence ID" value="KAJ1348931.1"/>
    <property type="molecule type" value="Genomic_DNA"/>
</dbReference>
<reference evidence="1" key="1">
    <citation type="submission" date="2021-06" db="EMBL/GenBank/DDBJ databases">
        <title>Parelaphostrongylus tenuis whole genome reference sequence.</title>
        <authorList>
            <person name="Garwood T.J."/>
            <person name="Larsen P.A."/>
            <person name="Fountain-Jones N.M."/>
            <person name="Garbe J.R."/>
            <person name="Macchietto M.G."/>
            <person name="Kania S.A."/>
            <person name="Gerhold R.W."/>
            <person name="Richards J.E."/>
            <person name="Wolf T.M."/>
        </authorList>
    </citation>
    <scope>NUCLEOTIDE SEQUENCE</scope>
    <source>
        <strain evidence="1">MNPRO001-30</strain>
        <tissue evidence="1">Meninges</tissue>
    </source>
</reference>
<sequence>MLAAIVAVFGCEMFPAGQVSTRNLAVTGFTMPIAMVHSTAADAVTRFLGIATVEVVAKGFVERLVMQTVLGVLESQAGRATPT</sequence>
<organism evidence="1 2">
    <name type="scientific">Parelaphostrongylus tenuis</name>
    <name type="common">Meningeal worm</name>
    <dbReference type="NCBI Taxonomy" id="148309"/>
    <lineage>
        <taxon>Eukaryota</taxon>
        <taxon>Metazoa</taxon>
        <taxon>Ecdysozoa</taxon>
        <taxon>Nematoda</taxon>
        <taxon>Chromadorea</taxon>
        <taxon>Rhabditida</taxon>
        <taxon>Rhabditina</taxon>
        <taxon>Rhabditomorpha</taxon>
        <taxon>Strongyloidea</taxon>
        <taxon>Metastrongylidae</taxon>
        <taxon>Parelaphostrongylus</taxon>
    </lineage>
</organism>
<proteinExistence type="predicted"/>
<dbReference type="Proteomes" id="UP001196413">
    <property type="component" value="Unassembled WGS sequence"/>
</dbReference>
<gene>
    <name evidence="1" type="ORF">KIN20_004340</name>
</gene>
<dbReference type="AlphaFoldDB" id="A0AAD5MJM5"/>
<name>A0AAD5MJM5_PARTN</name>
<evidence type="ECO:0000313" key="1">
    <source>
        <dbReference type="EMBL" id="KAJ1348931.1"/>
    </source>
</evidence>
<evidence type="ECO:0000313" key="2">
    <source>
        <dbReference type="Proteomes" id="UP001196413"/>
    </source>
</evidence>
<protein>
    <submittedName>
        <fullName evidence="1">Uncharacterized protein</fullName>
    </submittedName>
</protein>
<accession>A0AAD5MJM5</accession>